<reference evidence="3 4" key="1">
    <citation type="submission" date="2024-02" db="EMBL/GenBank/DDBJ databases">
        <title>Rhodopirellula caenicola NBRC 110016.</title>
        <authorList>
            <person name="Ichikawa N."/>
            <person name="Katano-Makiyama Y."/>
            <person name="Hidaka K."/>
        </authorList>
    </citation>
    <scope>NUCLEOTIDE SEQUENCE [LARGE SCALE GENOMIC DNA]</scope>
    <source>
        <strain evidence="3 4">NBRC 110016</strain>
    </source>
</reference>
<protein>
    <submittedName>
        <fullName evidence="3">Uncharacterized protein</fullName>
    </submittedName>
</protein>
<evidence type="ECO:0000256" key="1">
    <source>
        <dbReference type="SAM" id="MobiDB-lite"/>
    </source>
</evidence>
<keyword evidence="2" id="KW-0812">Transmembrane</keyword>
<sequence>MTVSQKATQDVKRSPVRAADERSMGDGHATTALPPTLFSLKNLTPSKLATPTSTASEPESAAAVLPTGSPSQPSSTANTSHRGDTSTAAPRNTAGLHTAASLTDTAASATVATSGDTPAATVATDAALHNLSRSYNASNSTPTMASDAGISSAIFAAPEPAAKPNAPTVTLAEPPKSRSWQQMISANALVIAMLLLVIIFAVKVTRRATQSTSEPSIADSQMTDLLPPEDLVVFAEEDKGIDDTLIEEKDAKLAAHGKPASSKPPAATPNVALMSPDPSPATTAAADIPAPKDNPKSSAGTPANTVSTPGGIDPEIAALNATVHSHKAATENVSTSISEPSGTLNPGGTAAHSELPDLSAAKPTSVTAPAPATPQESATPRGIHNWEQYLPSQPAPN</sequence>
<keyword evidence="2" id="KW-0472">Membrane</keyword>
<feature type="region of interest" description="Disordered" evidence="1">
    <location>
        <begin position="327"/>
        <end position="397"/>
    </location>
</feature>
<gene>
    <name evidence="3" type="ORF">Rcae01_02120</name>
</gene>
<dbReference type="EMBL" id="BAABRO010000003">
    <property type="protein sequence ID" value="GAA5506667.1"/>
    <property type="molecule type" value="Genomic_DNA"/>
</dbReference>
<feature type="compositionally biased region" description="Polar residues" evidence="1">
    <location>
        <begin position="68"/>
        <end position="90"/>
    </location>
</feature>
<feature type="compositionally biased region" description="Low complexity" evidence="1">
    <location>
        <begin position="360"/>
        <end position="374"/>
    </location>
</feature>
<name>A0ABP9VN95_9BACT</name>
<keyword evidence="4" id="KW-1185">Reference proteome</keyword>
<dbReference type="RefSeq" id="WP_345683586.1">
    <property type="nucleotide sequence ID" value="NZ_BAABRO010000003.1"/>
</dbReference>
<proteinExistence type="predicted"/>
<accession>A0ABP9VN95</accession>
<evidence type="ECO:0000313" key="4">
    <source>
        <dbReference type="Proteomes" id="UP001416858"/>
    </source>
</evidence>
<feature type="region of interest" description="Disordered" evidence="1">
    <location>
        <begin position="1"/>
        <end position="91"/>
    </location>
</feature>
<dbReference type="Proteomes" id="UP001416858">
    <property type="component" value="Unassembled WGS sequence"/>
</dbReference>
<organism evidence="3 4">
    <name type="scientific">Novipirellula caenicola</name>
    <dbReference type="NCBI Taxonomy" id="1536901"/>
    <lineage>
        <taxon>Bacteria</taxon>
        <taxon>Pseudomonadati</taxon>
        <taxon>Planctomycetota</taxon>
        <taxon>Planctomycetia</taxon>
        <taxon>Pirellulales</taxon>
        <taxon>Pirellulaceae</taxon>
        <taxon>Novipirellula</taxon>
    </lineage>
</organism>
<feature type="transmembrane region" description="Helical" evidence="2">
    <location>
        <begin position="184"/>
        <end position="202"/>
    </location>
</feature>
<keyword evidence="2" id="KW-1133">Transmembrane helix</keyword>
<feature type="compositionally biased region" description="Low complexity" evidence="1">
    <location>
        <begin position="280"/>
        <end position="291"/>
    </location>
</feature>
<comment type="caution">
    <text evidence="3">The sequence shown here is derived from an EMBL/GenBank/DDBJ whole genome shotgun (WGS) entry which is preliminary data.</text>
</comment>
<evidence type="ECO:0000313" key="3">
    <source>
        <dbReference type="EMBL" id="GAA5506667.1"/>
    </source>
</evidence>
<feature type="compositionally biased region" description="Polar residues" evidence="1">
    <location>
        <begin position="296"/>
        <end position="308"/>
    </location>
</feature>
<feature type="region of interest" description="Disordered" evidence="1">
    <location>
        <begin position="253"/>
        <end position="313"/>
    </location>
</feature>
<feature type="compositionally biased region" description="Basic and acidic residues" evidence="1">
    <location>
        <begin position="9"/>
        <end position="25"/>
    </location>
</feature>
<feature type="compositionally biased region" description="Polar residues" evidence="1">
    <location>
        <begin position="331"/>
        <end position="346"/>
    </location>
</feature>
<feature type="compositionally biased region" description="Low complexity" evidence="1">
    <location>
        <begin position="49"/>
        <end position="63"/>
    </location>
</feature>
<evidence type="ECO:0000256" key="2">
    <source>
        <dbReference type="SAM" id="Phobius"/>
    </source>
</evidence>